<evidence type="ECO:0000256" key="3">
    <source>
        <dbReference type="PROSITE-ProRule" id="PRU00649"/>
    </source>
</evidence>
<dbReference type="OrthoDB" id="21124at2759"/>
<comment type="similarity">
    <text evidence="2">Belongs to the IWS1 family.</text>
</comment>
<dbReference type="AlphaFoldDB" id="A0A9N9FFN1"/>
<comment type="function">
    <text evidence="1">Transcription factor involved in RNA polymerase II transcription regulation. May function in both SPT15/TBP post-recruitment and recruitment steps of transcription.</text>
</comment>
<feature type="region of interest" description="Disordered" evidence="4">
    <location>
        <begin position="1"/>
        <end position="102"/>
    </location>
</feature>
<dbReference type="PROSITE" id="PS51319">
    <property type="entry name" value="TFIIS_N"/>
    <property type="match status" value="1"/>
</dbReference>
<dbReference type="InterPro" id="IPR017923">
    <property type="entry name" value="TFIIS_N"/>
</dbReference>
<dbReference type="PANTHER" id="PTHR46010:SF1">
    <property type="entry name" value="PROTEIN IWS1 HOMOLOG"/>
    <property type="match status" value="1"/>
</dbReference>
<gene>
    <name evidence="6" type="ORF">DEBURN_LOCUS6209</name>
</gene>
<sequence>MEDYEEIFGDGAEELSDVVDDFSDFDYDHDKASNAPALKQKQKSQRDLSVSPPRRSIPVGDRDEDDIYIPQPTKRLKRKSIEKRHRKAPVRKKKYRDDDGDLDEDEVIAPTAEMAPLMESRQRIERDFDEIMPKKKGKSKAKGIDLDKYYDQAAEKLYQQMIEYADYDYNTCQDQKPTTKKLDNLQYVVDELSKPFMLEALMESNILDAIRYWLEPLPDRSLPNITIVEQLMKVLNKLPIITDHLLSSKVGRIVYFYEQSPRISDHIKQLASNIVAKWSRAIFGISVDYKDKNFKRVEFDPELMAEVQSKTNYSEPNNIDERTPPKRALMTSSAVHAQIPQPAAFDYDIMPEVRLSSPHRGKRADDPYKHLKQTMARMRRGEKKRKI</sequence>
<organism evidence="6 7">
    <name type="scientific">Diversispora eburnea</name>
    <dbReference type="NCBI Taxonomy" id="1213867"/>
    <lineage>
        <taxon>Eukaryota</taxon>
        <taxon>Fungi</taxon>
        <taxon>Fungi incertae sedis</taxon>
        <taxon>Mucoromycota</taxon>
        <taxon>Glomeromycotina</taxon>
        <taxon>Glomeromycetes</taxon>
        <taxon>Diversisporales</taxon>
        <taxon>Diversisporaceae</taxon>
        <taxon>Diversispora</taxon>
    </lineage>
</organism>
<comment type="subcellular location">
    <subcellularLocation>
        <location evidence="3">Nucleus</location>
    </subcellularLocation>
</comment>
<feature type="compositionally biased region" description="Acidic residues" evidence="4">
    <location>
        <begin position="1"/>
        <end position="25"/>
    </location>
</feature>
<evidence type="ECO:0000313" key="6">
    <source>
        <dbReference type="EMBL" id="CAG8532460.1"/>
    </source>
</evidence>
<name>A0A9N9FFN1_9GLOM</name>
<keyword evidence="3" id="KW-0539">Nucleus</keyword>
<reference evidence="6" key="1">
    <citation type="submission" date="2021-06" db="EMBL/GenBank/DDBJ databases">
        <authorList>
            <person name="Kallberg Y."/>
            <person name="Tangrot J."/>
            <person name="Rosling A."/>
        </authorList>
    </citation>
    <scope>NUCLEOTIDE SEQUENCE</scope>
    <source>
        <strain evidence="6">AZ414A</strain>
    </source>
</reference>
<feature type="domain" description="TFIIS N-terminal" evidence="5">
    <location>
        <begin position="208"/>
        <end position="285"/>
    </location>
</feature>
<accession>A0A9N9FFN1</accession>
<evidence type="ECO:0000313" key="7">
    <source>
        <dbReference type="Proteomes" id="UP000789706"/>
    </source>
</evidence>
<dbReference type="Gene3D" id="1.20.930.10">
    <property type="entry name" value="Conserved domain common to transcription factors TFIIS, elongin A, CRSP70"/>
    <property type="match status" value="1"/>
</dbReference>
<dbReference type="Proteomes" id="UP000789706">
    <property type="component" value="Unassembled WGS sequence"/>
</dbReference>
<dbReference type="Pfam" id="PF08711">
    <property type="entry name" value="Med26"/>
    <property type="match status" value="1"/>
</dbReference>
<proteinExistence type="inferred from homology"/>
<dbReference type="InterPro" id="IPR035441">
    <property type="entry name" value="TFIIS/LEDGF_dom_sf"/>
</dbReference>
<comment type="caution">
    <text evidence="6">The sequence shown here is derived from an EMBL/GenBank/DDBJ whole genome shotgun (WGS) entry which is preliminary data.</text>
</comment>
<dbReference type="EMBL" id="CAJVPK010000617">
    <property type="protein sequence ID" value="CAG8532460.1"/>
    <property type="molecule type" value="Genomic_DNA"/>
</dbReference>
<evidence type="ECO:0000256" key="1">
    <source>
        <dbReference type="ARBA" id="ARBA00037349"/>
    </source>
</evidence>
<evidence type="ECO:0000256" key="2">
    <source>
        <dbReference type="ARBA" id="ARBA00037992"/>
    </source>
</evidence>
<keyword evidence="7" id="KW-1185">Reference proteome</keyword>
<dbReference type="GO" id="GO:0005634">
    <property type="term" value="C:nucleus"/>
    <property type="evidence" value="ECO:0007669"/>
    <property type="project" value="UniProtKB-SubCell"/>
</dbReference>
<dbReference type="PANTHER" id="PTHR46010">
    <property type="entry name" value="PROTEIN IWS1 HOMOLOG"/>
    <property type="match status" value="1"/>
</dbReference>
<evidence type="ECO:0000259" key="5">
    <source>
        <dbReference type="PROSITE" id="PS51319"/>
    </source>
</evidence>
<evidence type="ECO:0000256" key="4">
    <source>
        <dbReference type="SAM" id="MobiDB-lite"/>
    </source>
</evidence>
<dbReference type="InterPro" id="IPR051037">
    <property type="entry name" value="RNAPII_TF_IWS1"/>
</dbReference>
<protein>
    <submittedName>
        <fullName evidence="6">5629_t:CDS:1</fullName>
    </submittedName>
</protein>
<feature type="compositionally biased region" description="Basic residues" evidence="4">
    <location>
        <begin position="74"/>
        <end position="94"/>
    </location>
</feature>
<dbReference type="GO" id="GO:0016973">
    <property type="term" value="P:poly(A)+ mRNA export from nucleus"/>
    <property type="evidence" value="ECO:0007669"/>
    <property type="project" value="TreeGrafter"/>
</dbReference>
<dbReference type="SUPFAM" id="SSF47676">
    <property type="entry name" value="Conserved domain common to transcription factors TFIIS, elongin A, CRSP70"/>
    <property type="match status" value="1"/>
</dbReference>